<dbReference type="RefSeq" id="WP_092592893.1">
    <property type="nucleotide sequence ID" value="NZ_FMWL01000022.1"/>
</dbReference>
<dbReference type="PANTHER" id="PTHR33376">
    <property type="match status" value="1"/>
</dbReference>
<dbReference type="CDD" id="cd13603">
    <property type="entry name" value="PBP2_TRAP_Siap_TeaA_like"/>
    <property type="match status" value="1"/>
</dbReference>
<protein>
    <submittedName>
        <fullName evidence="5">C4-dicarboxylate-binding protein DctP</fullName>
    </submittedName>
</protein>
<organism evidence="5 6">
    <name type="scientific">Acidaminobacter hydrogenoformans DSM 2784</name>
    <dbReference type="NCBI Taxonomy" id="1120920"/>
    <lineage>
        <taxon>Bacteria</taxon>
        <taxon>Bacillati</taxon>
        <taxon>Bacillota</taxon>
        <taxon>Clostridia</taxon>
        <taxon>Peptostreptococcales</taxon>
        <taxon>Acidaminobacteraceae</taxon>
        <taxon>Acidaminobacter</taxon>
    </lineage>
</organism>
<dbReference type="InterPro" id="IPR038404">
    <property type="entry name" value="TRAP_DctP_sf"/>
</dbReference>
<gene>
    <name evidence="5" type="ORF">SAMN03080599_03000</name>
</gene>
<dbReference type="OrthoDB" id="2796at2"/>
<dbReference type="PIRSF" id="PIRSF006470">
    <property type="entry name" value="DctB"/>
    <property type="match status" value="1"/>
</dbReference>
<dbReference type="Pfam" id="PF03480">
    <property type="entry name" value="DctP"/>
    <property type="match status" value="1"/>
</dbReference>
<proteinExistence type="inferred from homology"/>
<evidence type="ECO:0000256" key="1">
    <source>
        <dbReference type="ARBA" id="ARBA00009023"/>
    </source>
</evidence>
<evidence type="ECO:0000256" key="4">
    <source>
        <dbReference type="SAM" id="SignalP"/>
    </source>
</evidence>
<dbReference type="GO" id="GO:0030288">
    <property type="term" value="C:outer membrane-bounded periplasmic space"/>
    <property type="evidence" value="ECO:0007669"/>
    <property type="project" value="InterPro"/>
</dbReference>
<evidence type="ECO:0000256" key="3">
    <source>
        <dbReference type="ARBA" id="ARBA00022729"/>
    </source>
</evidence>
<name>A0A1G5S808_9FIRM</name>
<comment type="similarity">
    <text evidence="1">Belongs to the bacterial solute-binding protein 7 family.</text>
</comment>
<dbReference type="InterPro" id="IPR004682">
    <property type="entry name" value="TRAP_DctP"/>
</dbReference>
<dbReference type="GO" id="GO:0055085">
    <property type="term" value="P:transmembrane transport"/>
    <property type="evidence" value="ECO:0007669"/>
    <property type="project" value="InterPro"/>
</dbReference>
<dbReference type="NCBIfam" id="TIGR00787">
    <property type="entry name" value="dctP"/>
    <property type="match status" value="1"/>
</dbReference>
<dbReference type="AlphaFoldDB" id="A0A1G5S808"/>
<reference evidence="5 6" key="1">
    <citation type="submission" date="2016-10" db="EMBL/GenBank/DDBJ databases">
        <authorList>
            <person name="de Groot N.N."/>
        </authorList>
    </citation>
    <scope>NUCLEOTIDE SEQUENCE [LARGE SCALE GENOMIC DNA]</scope>
    <source>
        <strain evidence="5 6">DSM 2784</strain>
    </source>
</reference>
<dbReference type="Gene3D" id="3.40.190.170">
    <property type="entry name" value="Bacterial extracellular solute-binding protein, family 7"/>
    <property type="match status" value="1"/>
</dbReference>
<feature type="chain" id="PRO_5011786502" evidence="4">
    <location>
        <begin position="27"/>
        <end position="350"/>
    </location>
</feature>
<dbReference type="NCBIfam" id="NF037995">
    <property type="entry name" value="TRAP_S1"/>
    <property type="match status" value="1"/>
</dbReference>
<dbReference type="PROSITE" id="PS51257">
    <property type="entry name" value="PROKAR_LIPOPROTEIN"/>
    <property type="match status" value="1"/>
</dbReference>
<accession>A0A1G5S808</accession>
<dbReference type="EMBL" id="FMWL01000022">
    <property type="protein sequence ID" value="SCZ81759.1"/>
    <property type="molecule type" value="Genomic_DNA"/>
</dbReference>
<evidence type="ECO:0000256" key="2">
    <source>
        <dbReference type="ARBA" id="ARBA00022448"/>
    </source>
</evidence>
<dbReference type="InterPro" id="IPR018389">
    <property type="entry name" value="DctP_fam"/>
</dbReference>
<keyword evidence="3 4" id="KW-0732">Signal</keyword>
<sequence>MLKKYISLLFVALLSLGLMMGCSSPAETEPAGNEAQTESPAPSGEVIEISYGHGFMPETPHHKAAMKFKEEVEAKTNGQVIVNIFPSGQLGSAREMFEGVQMGTQEIALLPTARISGFAPELQLFDLPFLFPDRETAYEIMDGEIGTELLGTLSSQGVKGVAFYEDGFKHFTSNNEIASLDDFNGQKFRTMESPIIMSQFKALGSNPVPIDFAELYNSLQLGVVDGQENPLVTIDNMKFYEVQKNLLISEHAYLGHVLIYGDEWFNSLPEDIQKILFDTGREIAVWQRAEVQNEESKYLENIKAFGTNVIELSEEEREKMKAATKDVHQEYVKMFGDTLLNKVYEATGQQ</sequence>
<keyword evidence="6" id="KW-1185">Reference proteome</keyword>
<dbReference type="Proteomes" id="UP000199208">
    <property type="component" value="Unassembled WGS sequence"/>
</dbReference>
<feature type="signal peptide" evidence="4">
    <location>
        <begin position="1"/>
        <end position="26"/>
    </location>
</feature>
<evidence type="ECO:0000313" key="5">
    <source>
        <dbReference type="EMBL" id="SCZ81759.1"/>
    </source>
</evidence>
<evidence type="ECO:0000313" key="6">
    <source>
        <dbReference type="Proteomes" id="UP000199208"/>
    </source>
</evidence>
<keyword evidence="2" id="KW-0813">Transport</keyword>
<dbReference type="STRING" id="1120920.SAMN03080599_03000"/>
<dbReference type="PANTHER" id="PTHR33376:SF7">
    <property type="entry name" value="C4-DICARBOXYLATE-BINDING PROTEIN DCTB"/>
    <property type="match status" value="1"/>
</dbReference>